<accession>A0A1H5UJV7</accession>
<organism evidence="2 3">
    <name type="scientific">Nitrosomonas ureae</name>
    <dbReference type="NCBI Taxonomy" id="44577"/>
    <lineage>
        <taxon>Bacteria</taxon>
        <taxon>Pseudomonadati</taxon>
        <taxon>Pseudomonadota</taxon>
        <taxon>Betaproteobacteria</taxon>
        <taxon>Nitrosomonadales</taxon>
        <taxon>Nitrosomonadaceae</taxon>
        <taxon>Nitrosomonas</taxon>
    </lineage>
</organism>
<reference evidence="2 3" key="1">
    <citation type="submission" date="2016-10" db="EMBL/GenBank/DDBJ databases">
        <authorList>
            <person name="de Groot N.N."/>
        </authorList>
    </citation>
    <scope>NUCLEOTIDE SEQUENCE [LARGE SCALE GENOMIC DNA]</scope>
    <source>
        <strain evidence="2 3">Nm13</strain>
    </source>
</reference>
<evidence type="ECO:0000256" key="1">
    <source>
        <dbReference type="ARBA" id="ARBA00023002"/>
    </source>
</evidence>
<dbReference type="OrthoDB" id="9816564at2"/>
<proteinExistence type="predicted"/>
<dbReference type="Pfam" id="PF13738">
    <property type="entry name" value="Pyr_redox_3"/>
    <property type="match status" value="1"/>
</dbReference>
<dbReference type="Proteomes" id="UP000236753">
    <property type="component" value="Unassembled WGS sequence"/>
</dbReference>
<evidence type="ECO:0000313" key="3">
    <source>
        <dbReference type="Proteomes" id="UP000236753"/>
    </source>
</evidence>
<dbReference type="GO" id="GO:0050660">
    <property type="term" value="F:flavin adenine dinucleotide binding"/>
    <property type="evidence" value="ECO:0007669"/>
    <property type="project" value="TreeGrafter"/>
</dbReference>
<dbReference type="GO" id="GO:0004497">
    <property type="term" value="F:monooxygenase activity"/>
    <property type="evidence" value="ECO:0007669"/>
    <property type="project" value="TreeGrafter"/>
</dbReference>
<dbReference type="InterPro" id="IPR036188">
    <property type="entry name" value="FAD/NAD-bd_sf"/>
</dbReference>
<dbReference type="Gene3D" id="3.50.50.60">
    <property type="entry name" value="FAD/NAD(P)-binding domain"/>
    <property type="match status" value="1"/>
</dbReference>
<dbReference type="AlphaFoldDB" id="A0A1H5UJV7"/>
<name>A0A1H5UJV7_9PROT</name>
<dbReference type="EMBL" id="FNUX01000008">
    <property type="protein sequence ID" value="SEF75320.1"/>
    <property type="molecule type" value="Genomic_DNA"/>
</dbReference>
<keyword evidence="1" id="KW-0560">Oxidoreductase</keyword>
<dbReference type="SUPFAM" id="SSF51905">
    <property type="entry name" value="FAD/NAD(P)-binding domain"/>
    <property type="match status" value="2"/>
</dbReference>
<dbReference type="PRINTS" id="PR00469">
    <property type="entry name" value="PNDRDTASEII"/>
</dbReference>
<evidence type="ECO:0000313" key="2">
    <source>
        <dbReference type="EMBL" id="SEF75320.1"/>
    </source>
</evidence>
<dbReference type="PRINTS" id="PR00368">
    <property type="entry name" value="FADPNR"/>
</dbReference>
<gene>
    <name evidence="2" type="ORF">SAMN05216334_10838</name>
</gene>
<dbReference type="PANTHER" id="PTHR43539">
    <property type="entry name" value="FLAVIN-BINDING MONOOXYGENASE-LIKE PROTEIN (AFU_ORTHOLOGUE AFUA_4G09220)"/>
    <property type="match status" value="1"/>
</dbReference>
<sequence>MENDDIHDVIVVGAGPAGLSAAYELTRAGLNPLVLERTPAVGDVWRNHYDGVRLNSGRYFSALPGSKFPLSAGSWPSREEVVRLLETFPSRGGFTVQTNIDIARVNYDRERDLWVIISCDGKYFESRSIVMAIGGCRIPIIPEWEGMESFPGEITHSSKFKSAKDFSGKHVLVIGTGNSAAEIASRLTEYASSVTVSGRTPPYILPKNIFGIPLIGIGVWTRGWPSAVVDRILIFLQRTMIGDLSAYGLPYPSRPLSKQFDINNVVPILYRPFVDDVRAGRIKIVGPIQKITGRTVHVLHAMATSPDSSHALITLEPDVIIAGTGFRTGISKLVQAPGITDEKDRPLISGDQEYKDAPRLYFIGQINPLSGLLREIRLEAERIAKKIQKQLREDDNENF</sequence>
<dbReference type="PANTHER" id="PTHR43539:SF78">
    <property type="entry name" value="FLAVIN-CONTAINING MONOOXYGENASE"/>
    <property type="match status" value="1"/>
</dbReference>
<protein>
    <submittedName>
        <fullName evidence="2">Putative flavoprotein involved in K+ transport</fullName>
    </submittedName>
</protein>
<dbReference type="RefSeq" id="WP_103966215.1">
    <property type="nucleotide sequence ID" value="NZ_FNUX01000008.1"/>
</dbReference>
<dbReference type="InterPro" id="IPR050982">
    <property type="entry name" value="Auxin_biosynth/cation_transpt"/>
</dbReference>